<keyword evidence="4" id="KW-1185">Reference proteome</keyword>
<keyword evidence="2" id="KW-1133">Transmembrane helix</keyword>
<dbReference type="EMBL" id="WVTA01000014">
    <property type="protein sequence ID" value="KAK3202083.1"/>
    <property type="molecule type" value="Genomic_DNA"/>
</dbReference>
<evidence type="ECO:0000256" key="1">
    <source>
        <dbReference type="SAM" id="MobiDB-lite"/>
    </source>
</evidence>
<evidence type="ECO:0000313" key="4">
    <source>
        <dbReference type="Proteomes" id="UP001280581"/>
    </source>
</evidence>
<sequence length="160" mass="16838">MDPILVKNAAPPSAQTAISDPTASPSSTSTSAHSLASTYSSLPSTLTPSPPSASLSTSSKIGISISVSLGAFIIIASTILLLLRRARKKKLRNQETYADKPELNGRPKTRADYAAELHEGEIHELHAPNDHVEVNVPTTAAEFEAQHGVNEVSVGESANE</sequence>
<dbReference type="Proteomes" id="UP001280581">
    <property type="component" value="Unassembled WGS sequence"/>
</dbReference>
<accession>A0AAN6LPL0</accession>
<reference evidence="3 4" key="1">
    <citation type="submission" date="2021-02" db="EMBL/GenBank/DDBJ databases">
        <title>Genome assembly of Pseudopithomyces chartarum.</title>
        <authorList>
            <person name="Jauregui R."/>
            <person name="Singh J."/>
            <person name="Voisey C."/>
        </authorList>
    </citation>
    <scope>NUCLEOTIDE SEQUENCE [LARGE SCALE GENOMIC DNA]</scope>
    <source>
        <strain evidence="3 4">AGR01</strain>
    </source>
</reference>
<proteinExistence type="predicted"/>
<keyword evidence="2" id="KW-0472">Membrane</keyword>
<feature type="region of interest" description="Disordered" evidence="1">
    <location>
        <begin position="1"/>
        <end position="57"/>
    </location>
</feature>
<feature type="transmembrane region" description="Helical" evidence="2">
    <location>
        <begin position="61"/>
        <end position="83"/>
    </location>
</feature>
<evidence type="ECO:0000256" key="2">
    <source>
        <dbReference type="SAM" id="Phobius"/>
    </source>
</evidence>
<protein>
    <submittedName>
        <fullName evidence="3">Uncharacterized protein</fullName>
    </submittedName>
</protein>
<comment type="caution">
    <text evidence="3">The sequence shown here is derived from an EMBL/GenBank/DDBJ whole genome shotgun (WGS) entry which is preliminary data.</text>
</comment>
<keyword evidence="2" id="KW-0812">Transmembrane</keyword>
<gene>
    <name evidence="3" type="ORF">GRF29_161g45587</name>
</gene>
<organism evidence="3 4">
    <name type="scientific">Pseudopithomyces chartarum</name>
    <dbReference type="NCBI Taxonomy" id="1892770"/>
    <lineage>
        <taxon>Eukaryota</taxon>
        <taxon>Fungi</taxon>
        <taxon>Dikarya</taxon>
        <taxon>Ascomycota</taxon>
        <taxon>Pezizomycotina</taxon>
        <taxon>Dothideomycetes</taxon>
        <taxon>Pleosporomycetidae</taxon>
        <taxon>Pleosporales</taxon>
        <taxon>Massarineae</taxon>
        <taxon>Didymosphaeriaceae</taxon>
        <taxon>Pseudopithomyces</taxon>
    </lineage>
</organism>
<name>A0AAN6LPL0_9PLEO</name>
<dbReference type="AlphaFoldDB" id="A0AAN6LPL0"/>
<feature type="compositionally biased region" description="Low complexity" evidence="1">
    <location>
        <begin position="16"/>
        <end position="57"/>
    </location>
</feature>
<evidence type="ECO:0000313" key="3">
    <source>
        <dbReference type="EMBL" id="KAK3202083.1"/>
    </source>
</evidence>